<dbReference type="Proteomes" id="UP001333110">
    <property type="component" value="Unassembled WGS sequence"/>
</dbReference>
<feature type="non-terminal residue" evidence="1">
    <location>
        <position position="123"/>
    </location>
</feature>
<gene>
    <name evidence="1" type="ORF">QYF61_010652</name>
</gene>
<keyword evidence="2" id="KW-1185">Reference proteome</keyword>
<comment type="caution">
    <text evidence="1">The sequence shown here is derived from an EMBL/GenBank/DDBJ whole genome shotgun (WGS) entry which is preliminary data.</text>
</comment>
<dbReference type="EMBL" id="JAUNZN010000002">
    <property type="protein sequence ID" value="KAK4826667.1"/>
    <property type="molecule type" value="Genomic_DNA"/>
</dbReference>
<reference evidence="1 2" key="1">
    <citation type="journal article" date="2023" name="J. Hered.">
        <title>Chromosome-level genome of the wood stork (Mycteria americana) provides insight into avian chromosome evolution.</title>
        <authorList>
            <person name="Flamio R. Jr."/>
            <person name="Ramstad K.M."/>
        </authorList>
    </citation>
    <scope>NUCLEOTIDE SEQUENCE [LARGE SCALE GENOMIC DNA]</scope>
    <source>
        <strain evidence="1">JAX WOST 10</strain>
    </source>
</reference>
<evidence type="ECO:0000313" key="1">
    <source>
        <dbReference type="EMBL" id="KAK4826667.1"/>
    </source>
</evidence>
<dbReference type="AlphaFoldDB" id="A0AAN7S346"/>
<accession>A0AAN7S346</accession>
<name>A0AAN7S346_MYCAM</name>
<evidence type="ECO:0000313" key="2">
    <source>
        <dbReference type="Proteomes" id="UP001333110"/>
    </source>
</evidence>
<protein>
    <submittedName>
        <fullName evidence="1">Uncharacterized protein</fullName>
    </submittedName>
</protein>
<proteinExistence type="predicted"/>
<organism evidence="1 2">
    <name type="scientific">Mycteria americana</name>
    <name type="common">Wood stork</name>
    <dbReference type="NCBI Taxonomy" id="33587"/>
    <lineage>
        <taxon>Eukaryota</taxon>
        <taxon>Metazoa</taxon>
        <taxon>Chordata</taxon>
        <taxon>Craniata</taxon>
        <taxon>Vertebrata</taxon>
        <taxon>Euteleostomi</taxon>
        <taxon>Archelosauria</taxon>
        <taxon>Archosauria</taxon>
        <taxon>Dinosauria</taxon>
        <taxon>Saurischia</taxon>
        <taxon>Theropoda</taxon>
        <taxon>Coelurosauria</taxon>
        <taxon>Aves</taxon>
        <taxon>Neognathae</taxon>
        <taxon>Neoaves</taxon>
        <taxon>Aequornithes</taxon>
        <taxon>Ciconiiformes</taxon>
        <taxon>Ciconiidae</taxon>
        <taxon>Mycteria</taxon>
    </lineage>
</organism>
<sequence>MSSQFLQENAVGNGCPPFLDSFARQDYLPRDSVDQFPKQAKVCPPEAQGTIVESVTTIEFRKLNKSWVQQGKIAILPRQTSNLTAKQATREARSEQQADFLQLVIPESHMLFNLSATTLQLSE</sequence>